<evidence type="ECO:0000313" key="3">
    <source>
        <dbReference type="Proteomes" id="UP000815677"/>
    </source>
</evidence>
<dbReference type="Proteomes" id="UP000815677">
    <property type="component" value="Unassembled WGS sequence"/>
</dbReference>
<name>A0ABQ0LW17_MYCCL</name>
<evidence type="ECO:0000256" key="1">
    <source>
        <dbReference type="SAM" id="MobiDB-lite"/>
    </source>
</evidence>
<feature type="region of interest" description="Disordered" evidence="1">
    <location>
        <begin position="1"/>
        <end position="54"/>
    </location>
</feature>
<sequence length="125" mass="14200">MTQTFELRGLRHRSTHHHASDDRRPFAKLVDPESDSEAESQSSKPRRSSGPGLIARIIRQARKYKRRLSLSQRLNVDISRRAKSVSWVHIPRTPGAQLRRPVAVPRPIETEADASVYATALLFIP</sequence>
<protein>
    <submittedName>
        <fullName evidence="2">Uncharacterized protein</fullName>
    </submittedName>
</protein>
<organism evidence="2 3">
    <name type="scientific">Mycena chlorophos</name>
    <name type="common">Agaric fungus</name>
    <name type="synonym">Agaricus chlorophos</name>
    <dbReference type="NCBI Taxonomy" id="658473"/>
    <lineage>
        <taxon>Eukaryota</taxon>
        <taxon>Fungi</taxon>
        <taxon>Dikarya</taxon>
        <taxon>Basidiomycota</taxon>
        <taxon>Agaricomycotina</taxon>
        <taxon>Agaricomycetes</taxon>
        <taxon>Agaricomycetidae</taxon>
        <taxon>Agaricales</taxon>
        <taxon>Marasmiineae</taxon>
        <taxon>Mycenaceae</taxon>
        <taxon>Mycena</taxon>
    </lineage>
</organism>
<proteinExistence type="predicted"/>
<dbReference type="EMBL" id="DF848928">
    <property type="protein sequence ID" value="GAT55167.1"/>
    <property type="molecule type" value="Genomic_DNA"/>
</dbReference>
<gene>
    <name evidence="2" type="ORF">MCHLO_11964</name>
</gene>
<accession>A0ABQ0LW17</accession>
<evidence type="ECO:0000313" key="2">
    <source>
        <dbReference type="EMBL" id="GAT55167.1"/>
    </source>
</evidence>
<reference evidence="2" key="1">
    <citation type="submission" date="2014-09" db="EMBL/GenBank/DDBJ databases">
        <title>Genome sequence of the luminous mushroom Mycena chlorophos for searching fungal bioluminescence genes.</title>
        <authorList>
            <person name="Tanaka Y."/>
            <person name="Kasuga D."/>
            <person name="Oba Y."/>
            <person name="Hase S."/>
            <person name="Sato K."/>
            <person name="Oba Y."/>
            <person name="Sakakibara Y."/>
        </authorList>
    </citation>
    <scope>NUCLEOTIDE SEQUENCE</scope>
</reference>
<keyword evidence="3" id="KW-1185">Reference proteome</keyword>